<evidence type="ECO:0000256" key="9">
    <source>
        <dbReference type="ARBA" id="ARBA00022729"/>
    </source>
</evidence>
<keyword evidence="10" id="KW-0378">Hydrolase</keyword>
<feature type="domain" description="ERAP1-like C-terminal" evidence="17">
    <location>
        <begin position="292"/>
        <end position="602"/>
    </location>
</feature>
<accession>A0AAU9V3L2</accession>
<proteinExistence type="inferred from homology"/>
<evidence type="ECO:0000256" key="5">
    <source>
        <dbReference type="ARBA" id="ARBA00022475"/>
    </source>
</evidence>
<keyword evidence="12" id="KW-0482">Metalloprotease</keyword>
<evidence type="ECO:0008006" key="20">
    <source>
        <dbReference type="Google" id="ProtNLM"/>
    </source>
</evidence>
<evidence type="ECO:0000313" key="19">
    <source>
        <dbReference type="Proteomes" id="UP001153954"/>
    </source>
</evidence>
<keyword evidence="5" id="KW-1003">Cell membrane</keyword>
<dbReference type="AlphaFoldDB" id="A0AAU9V3L2"/>
<dbReference type="GO" id="GO:0006508">
    <property type="term" value="P:proteolysis"/>
    <property type="evidence" value="ECO:0007669"/>
    <property type="project" value="UniProtKB-KW"/>
</dbReference>
<dbReference type="EMBL" id="CAKOGL010000028">
    <property type="protein sequence ID" value="CAH2105883.1"/>
    <property type="molecule type" value="Genomic_DNA"/>
</dbReference>
<keyword evidence="6" id="KW-0336">GPI-anchor</keyword>
<dbReference type="InterPro" id="IPR014782">
    <property type="entry name" value="Peptidase_M1_dom"/>
</dbReference>
<comment type="caution">
    <text evidence="18">The sequence shown here is derived from an EMBL/GenBank/DDBJ whole genome shotgun (WGS) entry which is preliminary data.</text>
</comment>
<comment type="similarity">
    <text evidence="3">Belongs to the peptidase M1 family.</text>
</comment>
<evidence type="ECO:0000256" key="6">
    <source>
        <dbReference type="ARBA" id="ARBA00022622"/>
    </source>
</evidence>
<dbReference type="Gene3D" id="2.60.40.1910">
    <property type="match status" value="1"/>
</dbReference>
<dbReference type="PANTHER" id="PTHR11533">
    <property type="entry name" value="PROTEASE M1 ZINC METALLOPROTEASE"/>
    <property type="match status" value="1"/>
</dbReference>
<dbReference type="InterPro" id="IPR024571">
    <property type="entry name" value="ERAP1-like_C_dom"/>
</dbReference>
<evidence type="ECO:0000256" key="3">
    <source>
        <dbReference type="ARBA" id="ARBA00010136"/>
    </source>
</evidence>
<comment type="subcellular location">
    <subcellularLocation>
        <location evidence="2">Cell membrane</location>
        <topology evidence="2">Lipid-anchor</topology>
        <topology evidence="2">GPI-anchor</topology>
    </subcellularLocation>
</comment>
<keyword evidence="13" id="KW-0472">Membrane</keyword>
<evidence type="ECO:0000256" key="1">
    <source>
        <dbReference type="ARBA" id="ARBA00001947"/>
    </source>
</evidence>
<evidence type="ECO:0000256" key="12">
    <source>
        <dbReference type="ARBA" id="ARBA00023049"/>
    </source>
</evidence>
<evidence type="ECO:0000256" key="11">
    <source>
        <dbReference type="ARBA" id="ARBA00022833"/>
    </source>
</evidence>
<keyword evidence="11" id="KW-0862">Zinc</keyword>
<dbReference type="Gene3D" id="1.10.390.10">
    <property type="entry name" value="Neutral Protease Domain 2"/>
    <property type="match status" value="1"/>
</dbReference>
<keyword evidence="14" id="KW-0325">Glycoprotein</keyword>
<keyword evidence="4" id="KW-0031">Aminopeptidase</keyword>
<evidence type="ECO:0000259" key="17">
    <source>
        <dbReference type="Pfam" id="PF11838"/>
    </source>
</evidence>
<feature type="domain" description="Peptidase M1 membrane alanine aminopeptidase" evidence="16">
    <location>
        <begin position="6"/>
        <end position="210"/>
    </location>
</feature>
<dbReference type="FunFam" id="1.10.390.10:FF:000013">
    <property type="entry name" value="Aminopeptidase N"/>
    <property type="match status" value="1"/>
</dbReference>
<evidence type="ECO:0000313" key="18">
    <source>
        <dbReference type="EMBL" id="CAH2105883.1"/>
    </source>
</evidence>
<sequence>MDVNIKLYHIALPDFKSGGMENWGLVKYRESFLLYSPEESTPYYKYKVAQIVAHETTHMWFGNWVTCHWWSDIWLNEGFANYFEDYITSLIEPELGAGDMLVIGSLHTAYDGDSDTGSPPITNKNINSPSEIMSQFGPISYQKAGSVIRMMHHLIGDEAFKAGLNNYLLHNQFGSGYPDKLYSALTRGVDDFMSLSNYPNINFTSIMDSWITRSGHPILQVDVNKEDSTITLTQKRFYINSSHSSGEIYKIPITYTIDTNFDFSNTKPAFIMENKTHVLYIREIRENLTTPIFNIQETGLYRVNYDNHTWLNIAELLKGNRREEIHYLNRAKIVNDLFAFLFADKVKFVLLKNVLQFLENETEYAVWSVAIRGFKKLRNFYLGSDTLALIDKFVQKLTKNAISKLGYKVRDEDNSATLRTRMELLVFVCRLGHQGCINNLVALFQDFKNNGKWIHPSLREAAYCMGLKHGNGDDYDFLWNRMATTNVVNEMSLIKEVLGCSNEQAKLNSYLVSMLGENSPMKTQDLYIPLISVLGEYSNVNTIVEILKQNVFLWKSIYVNFDIVLSNIASAMHTKKEIDAYNAWLTSCNKCGSSAVKSAKDALDVAMEKINWAEQHTIDIRSSLENNARAITPSILLLVLSIITLAF</sequence>
<gene>
    <name evidence="18" type="ORF">EEDITHA_LOCUS20083</name>
</gene>
<evidence type="ECO:0000256" key="14">
    <source>
        <dbReference type="ARBA" id="ARBA00023180"/>
    </source>
</evidence>
<dbReference type="InterPro" id="IPR027268">
    <property type="entry name" value="Peptidase_M4/M1_CTD_sf"/>
</dbReference>
<dbReference type="InterPro" id="IPR050344">
    <property type="entry name" value="Peptidase_M1_aminopeptidases"/>
</dbReference>
<dbReference type="GO" id="GO:0005737">
    <property type="term" value="C:cytoplasm"/>
    <property type="evidence" value="ECO:0007669"/>
    <property type="project" value="TreeGrafter"/>
</dbReference>
<organism evidence="18 19">
    <name type="scientific">Euphydryas editha</name>
    <name type="common">Edith's checkerspot</name>
    <dbReference type="NCBI Taxonomy" id="104508"/>
    <lineage>
        <taxon>Eukaryota</taxon>
        <taxon>Metazoa</taxon>
        <taxon>Ecdysozoa</taxon>
        <taxon>Arthropoda</taxon>
        <taxon>Hexapoda</taxon>
        <taxon>Insecta</taxon>
        <taxon>Pterygota</taxon>
        <taxon>Neoptera</taxon>
        <taxon>Endopterygota</taxon>
        <taxon>Lepidoptera</taxon>
        <taxon>Glossata</taxon>
        <taxon>Ditrysia</taxon>
        <taxon>Papilionoidea</taxon>
        <taxon>Nymphalidae</taxon>
        <taxon>Nymphalinae</taxon>
        <taxon>Euphydryas</taxon>
    </lineage>
</organism>
<dbReference type="GO" id="GO:0042277">
    <property type="term" value="F:peptide binding"/>
    <property type="evidence" value="ECO:0007669"/>
    <property type="project" value="TreeGrafter"/>
</dbReference>
<evidence type="ECO:0000256" key="15">
    <source>
        <dbReference type="ARBA" id="ARBA00023288"/>
    </source>
</evidence>
<evidence type="ECO:0000259" key="16">
    <source>
        <dbReference type="Pfam" id="PF01433"/>
    </source>
</evidence>
<keyword evidence="15" id="KW-0449">Lipoprotein</keyword>
<evidence type="ECO:0000256" key="7">
    <source>
        <dbReference type="ARBA" id="ARBA00022670"/>
    </source>
</evidence>
<dbReference type="GO" id="GO:0008270">
    <property type="term" value="F:zinc ion binding"/>
    <property type="evidence" value="ECO:0007669"/>
    <property type="project" value="InterPro"/>
</dbReference>
<keyword evidence="7" id="KW-0645">Protease</keyword>
<dbReference type="InterPro" id="IPR001930">
    <property type="entry name" value="Peptidase_M1"/>
</dbReference>
<protein>
    <recommendedName>
        <fullName evidence="20">Aminopeptidase</fullName>
    </recommendedName>
</protein>
<evidence type="ECO:0000256" key="4">
    <source>
        <dbReference type="ARBA" id="ARBA00022438"/>
    </source>
</evidence>
<evidence type="ECO:0000256" key="13">
    <source>
        <dbReference type="ARBA" id="ARBA00023136"/>
    </source>
</evidence>
<reference evidence="18" key="1">
    <citation type="submission" date="2022-03" db="EMBL/GenBank/DDBJ databases">
        <authorList>
            <person name="Tunstrom K."/>
        </authorList>
    </citation>
    <scope>NUCLEOTIDE SEQUENCE</scope>
</reference>
<keyword evidence="9" id="KW-0732">Signal</keyword>
<name>A0AAU9V3L2_EUPED</name>
<dbReference type="Proteomes" id="UP001153954">
    <property type="component" value="Unassembled WGS sequence"/>
</dbReference>
<evidence type="ECO:0000256" key="10">
    <source>
        <dbReference type="ARBA" id="ARBA00022801"/>
    </source>
</evidence>
<dbReference type="GO" id="GO:0005886">
    <property type="term" value="C:plasma membrane"/>
    <property type="evidence" value="ECO:0007669"/>
    <property type="project" value="UniProtKB-SubCell"/>
</dbReference>
<dbReference type="PANTHER" id="PTHR11533:SF301">
    <property type="entry name" value="AMINOPEPTIDASE"/>
    <property type="match status" value="1"/>
</dbReference>
<dbReference type="SUPFAM" id="SSF55486">
    <property type="entry name" value="Metalloproteases ('zincins'), catalytic domain"/>
    <property type="match status" value="1"/>
</dbReference>
<dbReference type="PRINTS" id="PR00756">
    <property type="entry name" value="ALADIPTASE"/>
</dbReference>
<dbReference type="GO" id="GO:0070006">
    <property type="term" value="F:metalloaminopeptidase activity"/>
    <property type="evidence" value="ECO:0007669"/>
    <property type="project" value="TreeGrafter"/>
</dbReference>
<dbReference type="GO" id="GO:0098552">
    <property type="term" value="C:side of membrane"/>
    <property type="evidence" value="ECO:0007669"/>
    <property type="project" value="UniProtKB-KW"/>
</dbReference>
<dbReference type="GO" id="GO:0005615">
    <property type="term" value="C:extracellular space"/>
    <property type="evidence" value="ECO:0007669"/>
    <property type="project" value="TreeGrafter"/>
</dbReference>
<evidence type="ECO:0000256" key="2">
    <source>
        <dbReference type="ARBA" id="ARBA00004609"/>
    </source>
</evidence>
<keyword evidence="8" id="KW-0479">Metal-binding</keyword>
<comment type="cofactor">
    <cofactor evidence="1">
        <name>Zn(2+)</name>
        <dbReference type="ChEBI" id="CHEBI:29105"/>
    </cofactor>
</comment>
<dbReference type="Pfam" id="PF11838">
    <property type="entry name" value="ERAP1_C"/>
    <property type="match status" value="1"/>
</dbReference>
<dbReference type="Pfam" id="PF01433">
    <property type="entry name" value="Peptidase_M1"/>
    <property type="match status" value="1"/>
</dbReference>
<dbReference type="Gene3D" id="1.25.50.20">
    <property type="match status" value="1"/>
</dbReference>
<evidence type="ECO:0000256" key="8">
    <source>
        <dbReference type="ARBA" id="ARBA00022723"/>
    </source>
</evidence>
<dbReference type="FunFam" id="2.60.40.1910:FF:000008">
    <property type="entry name" value="Aminopeptidase"/>
    <property type="match status" value="1"/>
</dbReference>
<keyword evidence="19" id="KW-1185">Reference proteome</keyword>
<dbReference type="GO" id="GO:0043171">
    <property type="term" value="P:peptide catabolic process"/>
    <property type="evidence" value="ECO:0007669"/>
    <property type="project" value="TreeGrafter"/>
</dbReference>